<evidence type="ECO:0000313" key="2">
    <source>
        <dbReference type="Proteomes" id="UP001055879"/>
    </source>
</evidence>
<gene>
    <name evidence="1" type="ORF">L6452_21118</name>
</gene>
<name>A0ACB9BHP3_ARCLA</name>
<dbReference type="Proteomes" id="UP001055879">
    <property type="component" value="Linkage Group LG06"/>
</dbReference>
<sequence length="500" mass="56741">MTSDDICGCMVSGHDEKIYKTPITNNIESFDLESSRIMGGCVSRPYKKSRSRKIFFCSGGWQRRVFSSAPVRLRPVEHVSDGTVGAPICQEEMWFDSTSILGSDSDDDFISVYGDSLSLGNANNQCPDSTTIQYENTPCFSDGKYSYNNGLYETHLISDGTENEKIFIRNGYKDSKGSSVFDRSTLDSDRSCLTTVIVLSMNQKPSDGDEKPELRESKRFLFRPRAGFLIPRSMNDKPTLGCWSLVSPSVFKLRGDNFFRDKRKYSAPDYSPYTPIGIDLFVSPRKIDHIAQHVELPCVDVHKKVPSLLIVNVQMPTYPASLFLGDTDGQGISLVLYFKVSESFDKEISARFRENIQRLVMDEMEVVKGFAKESTVPYRERLKLMAGVVNPEDLQLNSAERKLLNAYNDKPVLSRPQHAFYRGHNYLEIDLDIHRFSYISRKALDAFRDRLKHGILDLGLTIQAQHPEELPEQVLCCVRLNKIDFSDHGQIPRILIPTND</sequence>
<keyword evidence="2" id="KW-1185">Reference proteome</keyword>
<protein>
    <submittedName>
        <fullName evidence="1">Uncharacterized protein</fullName>
    </submittedName>
</protein>
<reference evidence="1 2" key="2">
    <citation type="journal article" date="2022" name="Mol. Ecol. Resour.">
        <title>The genomes of chicory, endive, great burdock and yacon provide insights into Asteraceae paleo-polyploidization history and plant inulin production.</title>
        <authorList>
            <person name="Fan W."/>
            <person name="Wang S."/>
            <person name="Wang H."/>
            <person name="Wang A."/>
            <person name="Jiang F."/>
            <person name="Liu H."/>
            <person name="Zhao H."/>
            <person name="Xu D."/>
            <person name="Zhang Y."/>
        </authorList>
    </citation>
    <scope>NUCLEOTIDE SEQUENCE [LARGE SCALE GENOMIC DNA]</scope>
    <source>
        <strain evidence="2">cv. Niubang</strain>
    </source>
</reference>
<dbReference type="EMBL" id="CM042052">
    <property type="protein sequence ID" value="KAI3720205.1"/>
    <property type="molecule type" value="Genomic_DNA"/>
</dbReference>
<evidence type="ECO:0000313" key="1">
    <source>
        <dbReference type="EMBL" id="KAI3720205.1"/>
    </source>
</evidence>
<reference evidence="2" key="1">
    <citation type="journal article" date="2022" name="Mol. Ecol. Resour.">
        <title>The genomes of chicory, endive, great burdock and yacon provide insights into Asteraceae palaeo-polyploidization history and plant inulin production.</title>
        <authorList>
            <person name="Fan W."/>
            <person name="Wang S."/>
            <person name="Wang H."/>
            <person name="Wang A."/>
            <person name="Jiang F."/>
            <person name="Liu H."/>
            <person name="Zhao H."/>
            <person name="Xu D."/>
            <person name="Zhang Y."/>
        </authorList>
    </citation>
    <scope>NUCLEOTIDE SEQUENCE [LARGE SCALE GENOMIC DNA]</scope>
    <source>
        <strain evidence="2">cv. Niubang</strain>
    </source>
</reference>
<proteinExistence type="predicted"/>
<comment type="caution">
    <text evidence="1">The sequence shown here is derived from an EMBL/GenBank/DDBJ whole genome shotgun (WGS) entry which is preliminary data.</text>
</comment>
<accession>A0ACB9BHP3</accession>
<organism evidence="1 2">
    <name type="scientific">Arctium lappa</name>
    <name type="common">Greater burdock</name>
    <name type="synonym">Lappa major</name>
    <dbReference type="NCBI Taxonomy" id="4217"/>
    <lineage>
        <taxon>Eukaryota</taxon>
        <taxon>Viridiplantae</taxon>
        <taxon>Streptophyta</taxon>
        <taxon>Embryophyta</taxon>
        <taxon>Tracheophyta</taxon>
        <taxon>Spermatophyta</taxon>
        <taxon>Magnoliopsida</taxon>
        <taxon>eudicotyledons</taxon>
        <taxon>Gunneridae</taxon>
        <taxon>Pentapetalae</taxon>
        <taxon>asterids</taxon>
        <taxon>campanulids</taxon>
        <taxon>Asterales</taxon>
        <taxon>Asteraceae</taxon>
        <taxon>Carduoideae</taxon>
        <taxon>Cardueae</taxon>
        <taxon>Arctiinae</taxon>
        <taxon>Arctium</taxon>
    </lineage>
</organism>